<dbReference type="eggNOG" id="KOG1282">
    <property type="taxonomic scope" value="Eukaryota"/>
</dbReference>
<dbReference type="AlphaFoldDB" id="M7Z7X0"/>
<dbReference type="EMBL" id="KD167914">
    <property type="protein sequence ID" value="EMS55666.1"/>
    <property type="molecule type" value="Genomic_DNA"/>
</dbReference>
<dbReference type="FunFam" id="3.40.50.1820:FF:000072">
    <property type="entry name" value="Serine carboxypeptidase-like 19"/>
    <property type="match status" value="1"/>
</dbReference>
<evidence type="ECO:0000256" key="2">
    <source>
        <dbReference type="ARBA" id="ARBA00022729"/>
    </source>
</evidence>
<dbReference type="STRING" id="4572.M7Z7X0"/>
<sequence>MATRPPHRPPLVQSPSLLLLLLLLVHPFLSAATPSITTKAVPRLPGFSGPLPFSLETGYVALDDGVRLFYYFIQSERDPAEDPVLLWLTGGPGCSALSGLVYEIGPFYFDFHGYTGGLPTLLYKPASWTKVSNVIFVDAPAGTGFSYATGDKRTIPSDTIAIQQLHVFLETWFGEHPQFLSNPLYISGDSYSGIIIPSLAMKIAKGIEVGDERLINLKGVIAGNPLTDTTTAFNARIPFLHGMGIIPDEIYEAAREGCGGEYRWPSNSHCANSLQDIQECMRGLNDVHVLEKICPEYPSLALQKQPTSQDHGRRRLTESAVSSLCRNATYFLSELWTNDEAVRESLAIHKETVPSWLRCDFNLPYTYEISSTVDDHLALITKGYRAMIYSGDHDSKVSYVDTQAWIRRLNLPITDRWRPWHLDDQIVGYTRTYSNNLTYATVKICLFERQLISDEGAGHTAPEYMPRECLAMIDRWLSDYEIWEGLFSCVELMQRRMDGVDRHERCLNYDERHLPVSAIGSRSSGQD</sequence>
<keyword evidence="4" id="KW-0378">Hydrolase</keyword>
<reference evidence="4" key="1">
    <citation type="journal article" date="2013" name="Nature">
        <title>Draft genome of the wheat A-genome progenitor Triticum urartu.</title>
        <authorList>
            <person name="Ling H.Q."/>
            <person name="Zhao S."/>
            <person name="Liu D."/>
            <person name="Wang J."/>
            <person name="Sun H."/>
            <person name="Zhang C."/>
            <person name="Fan H."/>
            <person name="Li D."/>
            <person name="Dong L."/>
            <person name="Tao Y."/>
            <person name="Gao C."/>
            <person name="Wu H."/>
            <person name="Li Y."/>
            <person name="Cui Y."/>
            <person name="Guo X."/>
            <person name="Zheng S."/>
            <person name="Wang B."/>
            <person name="Yu K."/>
            <person name="Liang Q."/>
            <person name="Yang W."/>
            <person name="Lou X."/>
            <person name="Chen J."/>
            <person name="Feng M."/>
            <person name="Jian J."/>
            <person name="Zhang X."/>
            <person name="Luo G."/>
            <person name="Jiang Y."/>
            <person name="Liu J."/>
            <person name="Wang Z."/>
            <person name="Sha Y."/>
            <person name="Zhang B."/>
            <person name="Wu H."/>
            <person name="Tang D."/>
            <person name="Shen Q."/>
            <person name="Xue P."/>
            <person name="Zou S."/>
            <person name="Wang X."/>
            <person name="Liu X."/>
            <person name="Wang F."/>
            <person name="Yang Y."/>
            <person name="An X."/>
            <person name="Dong Z."/>
            <person name="Zhang K."/>
            <person name="Zhang X."/>
            <person name="Luo M.C."/>
            <person name="Dvorak J."/>
            <person name="Tong Y."/>
            <person name="Wang J."/>
            <person name="Yang H."/>
            <person name="Li Z."/>
            <person name="Wang D."/>
            <person name="Zhang A."/>
            <person name="Wang J."/>
        </authorList>
    </citation>
    <scope>NUCLEOTIDE SEQUENCE</scope>
</reference>
<dbReference type="PRINTS" id="PR00724">
    <property type="entry name" value="CRBOXYPTASEC"/>
</dbReference>
<dbReference type="PANTHER" id="PTHR11802:SF203">
    <property type="entry name" value="OS04G0176400 PROTEIN"/>
    <property type="match status" value="1"/>
</dbReference>
<dbReference type="Gene3D" id="3.40.50.1820">
    <property type="entry name" value="alpha/beta hydrolase"/>
    <property type="match status" value="1"/>
</dbReference>
<keyword evidence="3" id="KW-0325">Glycoprotein</keyword>
<keyword evidence="4" id="KW-0121">Carboxypeptidase</keyword>
<dbReference type="InterPro" id="IPR001563">
    <property type="entry name" value="Peptidase_S10"/>
</dbReference>
<protein>
    <submittedName>
        <fullName evidence="4">Serine carboxypeptidase-like 19</fullName>
    </submittedName>
</protein>
<comment type="similarity">
    <text evidence="1">Belongs to the peptidase S10 family.</text>
</comment>
<dbReference type="GO" id="GO:0006508">
    <property type="term" value="P:proteolysis"/>
    <property type="evidence" value="ECO:0007669"/>
    <property type="project" value="InterPro"/>
</dbReference>
<keyword evidence="4" id="KW-0645">Protease</keyword>
<dbReference type="GO" id="GO:0004185">
    <property type="term" value="F:serine-type carboxypeptidase activity"/>
    <property type="evidence" value="ECO:0007669"/>
    <property type="project" value="InterPro"/>
</dbReference>
<dbReference type="OMA" id="SELWTNE"/>
<evidence type="ECO:0000313" key="4">
    <source>
        <dbReference type="EMBL" id="EMS55666.1"/>
    </source>
</evidence>
<dbReference type="Pfam" id="PF00450">
    <property type="entry name" value="Peptidase_S10"/>
    <property type="match status" value="1"/>
</dbReference>
<keyword evidence="2" id="KW-0732">Signal</keyword>
<organism evidence="4">
    <name type="scientific">Triticum urartu</name>
    <name type="common">Red wild einkorn</name>
    <name type="synonym">Crithodium urartu</name>
    <dbReference type="NCBI Taxonomy" id="4572"/>
    <lineage>
        <taxon>Eukaryota</taxon>
        <taxon>Viridiplantae</taxon>
        <taxon>Streptophyta</taxon>
        <taxon>Embryophyta</taxon>
        <taxon>Tracheophyta</taxon>
        <taxon>Spermatophyta</taxon>
        <taxon>Magnoliopsida</taxon>
        <taxon>Liliopsida</taxon>
        <taxon>Poales</taxon>
        <taxon>Poaceae</taxon>
        <taxon>BOP clade</taxon>
        <taxon>Pooideae</taxon>
        <taxon>Triticodae</taxon>
        <taxon>Triticeae</taxon>
        <taxon>Triticinae</taxon>
        <taxon>Triticum</taxon>
    </lineage>
</organism>
<dbReference type="FunFam" id="3.40.50.12670:FF:000001">
    <property type="entry name" value="Carboxypeptidase"/>
    <property type="match status" value="1"/>
</dbReference>
<name>M7Z7X0_TRIUA</name>
<dbReference type="GO" id="GO:0016747">
    <property type="term" value="F:acyltransferase activity, transferring groups other than amino-acyl groups"/>
    <property type="evidence" value="ECO:0007669"/>
    <property type="project" value="TreeGrafter"/>
</dbReference>
<gene>
    <name evidence="4" type="ORF">TRIUR3_07194</name>
</gene>
<dbReference type="GO" id="GO:0019748">
    <property type="term" value="P:secondary metabolic process"/>
    <property type="evidence" value="ECO:0007669"/>
    <property type="project" value="TreeGrafter"/>
</dbReference>
<dbReference type="InterPro" id="IPR029058">
    <property type="entry name" value="AB_hydrolase_fold"/>
</dbReference>
<accession>M7Z7X0</accession>
<evidence type="ECO:0000256" key="3">
    <source>
        <dbReference type="ARBA" id="ARBA00023180"/>
    </source>
</evidence>
<dbReference type="Gene3D" id="3.40.50.12670">
    <property type="match status" value="1"/>
</dbReference>
<proteinExistence type="inferred from homology"/>
<evidence type="ECO:0000256" key="1">
    <source>
        <dbReference type="ARBA" id="ARBA00009431"/>
    </source>
</evidence>
<dbReference type="PANTHER" id="PTHR11802">
    <property type="entry name" value="SERINE PROTEASE FAMILY S10 SERINE CARBOXYPEPTIDASE"/>
    <property type="match status" value="1"/>
</dbReference>
<dbReference type="SUPFAM" id="SSF53474">
    <property type="entry name" value="alpha/beta-Hydrolases"/>
    <property type="match status" value="1"/>
</dbReference>